<name>A0A3P7DXV6_WUCBA</name>
<dbReference type="AlphaFoldDB" id="A0A3P7DXV6"/>
<sequence length="78" mass="8479">MCINLVTVEGFIINHQKQQVQRQVSTKVTAGAAIATHQQCMIPVASSLQTLCAKRISQAIHGNSKLSSHAILPLMDIR</sequence>
<evidence type="ECO:0000313" key="1">
    <source>
        <dbReference type="EMBL" id="VDM08299.1"/>
    </source>
</evidence>
<protein>
    <submittedName>
        <fullName evidence="1">Uncharacterized protein</fullName>
    </submittedName>
</protein>
<organism evidence="1 2">
    <name type="scientific">Wuchereria bancrofti</name>
    <dbReference type="NCBI Taxonomy" id="6293"/>
    <lineage>
        <taxon>Eukaryota</taxon>
        <taxon>Metazoa</taxon>
        <taxon>Ecdysozoa</taxon>
        <taxon>Nematoda</taxon>
        <taxon>Chromadorea</taxon>
        <taxon>Rhabditida</taxon>
        <taxon>Spirurina</taxon>
        <taxon>Spiruromorpha</taxon>
        <taxon>Filarioidea</taxon>
        <taxon>Onchocercidae</taxon>
        <taxon>Wuchereria</taxon>
    </lineage>
</organism>
<reference evidence="1 2" key="1">
    <citation type="submission" date="2018-11" db="EMBL/GenBank/DDBJ databases">
        <authorList>
            <consortium name="Pathogen Informatics"/>
        </authorList>
    </citation>
    <scope>NUCLEOTIDE SEQUENCE [LARGE SCALE GENOMIC DNA]</scope>
</reference>
<accession>A0A3P7DXV6</accession>
<dbReference type="EMBL" id="UYWW01000374">
    <property type="protein sequence ID" value="VDM08299.1"/>
    <property type="molecule type" value="Genomic_DNA"/>
</dbReference>
<dbReference type="InParanoid" id="A0A3P7DXV6"/>
<dbReference type="Proteomes" id="UP000270924">
    <property type="component" value="Unassembled WGS sequence"/>
</dbReference>
<evidence type="ECO:0000313" key="2">
    <source>
        <dbReference type="Proteomes" id="UP000270924"/>
    </source>
</evidence>
<gene>
    <name evidence="1" type="ORF">WBA_LOCUS1685</name>
</gene>
<proteinExistence type="predicted"/>
<keyword evidence="2" id="KW-1185">Reference proteome</keyword>